<feature type="compositionally biased region" description="Low complexity" evidence="8">
    <location>
        <begin position="20"/>
        <end position="34"/>
    </location>
</feature>
<keyword evidence="2" id="KW-0863">Zinc-finger</keyword>
<keyword evidence="4" id="KW-0805">Transcription regulation</keyword>
<keyword evidence="6" id="KW-0804">Transcription</keyword>
<sequence length="357" mass="40612">MIQDLIQRKDEKEITTNSQRNSSDNRITSSSSLTSLSDESQDDIWELIDDIIDSDCNIYNNNDVFAQPVMDFNTTDTALLPISKPLTDYNGLKQLEFQRISEVITASTTSDVWLDNDNTVALTRKTLTKLNSVEWFQLVMDIYMGFMNKVLPEWQWDLTVLNLLSAILLFNPNRQNLINRSIIRLEQQLTMLITGTGRNFGAICCQSCKAFFRRNAFKSKLLFESNRNGLMKTVDAVITSDIRLNSSCFKPDVKPLLLVTQLLLIGKIHDDICSREFVTSLSKGPYNSMLFCMRSSQYLSSRHISRKPLILLVKSKTFCVSFSDICINSRLNSGIMKTVDAVITSDIRLNSSCFKPL</sequence>
<keyword evidence="11" id="KW-1185">Reference proteome</keyword>
<feature type="region of interest" description="Disordered" evidence="8">
    <location>
        <begin position="1"/>
        <end position="34"/>
    </location>
</feature>
<keyword evidence="5" id="KW-0238">DNA-binding</keyword>
<dbReference type="GO" id="GO:0008270">
    <property type="term" value="F:zinc ion binding"/>
    <property type="evidence" value="ECO:0007669"/>
    <property type="project" value="UniProtKB-KW"/>
</dbReference>
<dbReference type="InterPro" id="IPR035500">
    <property type="entry name" value="NHR-like_dom_sf"/>
</dbReference>
<feature type="domain" description="Nuclear receptor" evidence="9">
    <location>
        <begin position="196"/>
        <end position="219"/>
    </location>
</feature>
<dbReference type="Proteomes" id="UP000759131">
    <property type="component" value="Unassembled WGS sequence"/>
</dbReference>
<evidence type="ECO:0000256" key="8">
    <source>
        <dbReference type="SAM" id="MobiDB-lite"/>
    </source>
</evidence>
<organism evidence="10">
    <name type="scientific">Medioppia subpectinata</name>
    <dbReference type="NCBI Taxonomy" id="1979941"/>
    <lineage>
        <taxon>Eukaryota</taxon>
        <taxon>Metazoa</taxon>
        <taxon>Ecdysozoa</taxon>
        <taxon>Arthropoda</taxon>
        <taxon>Chelicerata</taxon>
        <taxon>Arachnida</taxon>
        <taxon>Acari</taxon>
        <taxon>Acariformes</taxon>
        <taxon>Sarcoptiformes</taxon>
        <taxon>Oribatida</taxon>
        <taxon>Brachypylina</taxon>
        <taxon>Oppioidea</taxon>
        <taxon>Oppiidae</taxon>
        <taxon>Medioppia</taxon>
    </lineage>
</organism>
<feature type="compositionally biased region" description="Basic and acidic residues" evidence="8">
    <location>
        <begin position="1"/>
        <end position="14"/>
    </location>
</feature>
<evidence type="ECO:0000313" key="11">
    <source>
        <dbReference type="Proteomes" id="UP000759131"/>
    </source>
</evidence>
<keyword evidence="7" id="KW-0675">Receptor</keyword>
<dbReference type="InterPro" id="IPR001628">
    <property type="entry name" value="Znf_hrmn_rcpt"/>
</dbReference>
<evidence type="ECO:0000256" key="1">
    <source>
        <dbReference type="ARBA" id="ARBA00022723"/>
    </source>
</evidence>
<evidence type="ECO:0000256" key="2">
    <source>
        <dbReference type="ARBA" id="ARBA00022771"/>
    </source>
</evidence>
<protein>
    <recommendedName>
        <fullName evidence="9">Nuclear receptor domain-containing protein</fullName>
    </recommendedName>
</protein>
<dbReference type="Pfam" id="PF00105">
    <property type="entry name" value="zf-C4"/>
    <property type="match status" value="1"/>
</dbReference>
<evidence type="ECO:0000313" key="10">
    <source>
        <dbReference type="EMBL" id="CAD7626273.1"/>
    </source>
</evidence>
<gene>
    <name evidence="10" type="ORF">OSB1V03_LOCUS6706</name>
</gene>
<evidence type="ECO:0000259" key="9">
    <source>
        <dbReference type="Pfam" id="PF00105"/>
    </source>
</evidence>
<evidence type="ECO:0000256" key="6">
    <source>
        <dbReference type="ARBA" id="ARBA00023163"/>
    </source>
</evidence>
<keyword evidence="3" id="KW-0862">Zinc</keyword>
<accession>A0A7R9KN85</accession>
<evidence type="ECO:0000256" key="5">
    <source>
        <dbReference type="ARBA" id="ARBA00023125"/>
    </source>
</evidence>
<evidence type="ECO:0000256" key="7">
    <source>
        <dbReference type="ARBA" id="ARBA00023170"/>
    </source>
</evidence>
<dbReference type="SUPFAM" id="SSF48508">
    <property type="entry name" value="Nuclear receptor ligand-binding domain"/>
    <property type="match status" value="1"/>
</dbReference>
<dbReference type="AlphaFoldDB" id="A0A7R9KN85"/>
<dbReference type="GO" id="GO:0003700">
    <property type="term" value="F:DNA-binding transcription factor activity"/>
    <property type="evidence" value="ECO:0007669"/>
    <property type="project" value="InterPro"/>
</dbReference>
<dbReference type="SUPFAM" id="SSF57716">
    <property type="entry name" value="Glucocorticoid receptor-like (DNA-binding domain)"/>
    <property type="match status" value="1"/>
</dbReference>
<dbReference type="GO" id="GO:0043565">
    <property type="term" value="F:sequence-specific DNA binding"/>
    <property type="evidence" value="ECO:0007669"/>
    <property type="project" value="InterPro"/>
</dbReference>
<evidence type="ECO:0000256" key="3">
    <source>
        <dbReference type="ARBA" id="ARBA00022833"/>
    </source>
</evidence>
<reference evidence="10" key="1">
    <citation type="submission" date="2020-11" db="EMBL/GenBank/DDBJ databases">
        <authorList>
            <person name="Tran Van P."/>
        </authorList>
    </citation>
    <scope>NUCLEOTIDE SEQUENCE</scope>
</reference>
<dbReference type="EMBL" id="OC858287">
    <property type="protein sequence ID" value="CAD7626273.1"/>
    <property type="molecule type" value="Genomic_DNA"/>
</dbReference>
<proteinExistence type="predicted"/>
<dbReference type="Gene3D" id="1.10.565.10">
    <property type="entry name" value="Retinoid X Receptor"/>
    <property type="match status" value="1"/>
</dbReference>
<keyword evidence="1" id="KW-0479">Metal-binding</keyword>
<dbReference type="EMBL" id="CAJPIZ010003712">
    <property type="protein sequence ID" value="CAG2106703.1"/>
    <property type="molecule type" value="Genomic_DNA"/>
</dbReference>
<name>A0A7R9KN85_9ACAR</name>
<evidence type="ECO:0000256" key="4">
    <source>
        <dbReference type="ARBA" id="ARBA00023015"/>
    </source>
</evidence>